<evidence type="ECO:0000313" key="3">
    <source>
        <dbReference type="Proteomes" id="UP001063166"/>
    </source>
</evidence>
<feature type="chain" id="PRO_5040115831" evidence="1">
    <location>
        <begin position="22"/>
        <end position="474"/>
    </location>
</feature>
<dbReference type="AlphaFoldDB" id="A0A9P3PNR1"/>
<keyword evidence="3" id="KW-1185">Reference proteome</keyword>
<feature type="signal peptide" evidence="1">
    <location>
        <begin position="1"/>
        <end position="21"/>
    </location>
</feature>
<keyword evidence="1" id="KW-0732">Signal</keyword>
<proteinExistence type="predicted"/>
<comment type="caution">
    <text evidence="2">The sequence shown here is derived from an EMBL/GenBank/DDBJ whole genome shotgun (WGS) entry which is preliminary data.</text>
</comment>
<dbReference type="Proteomes" id="UP001063166">
    <property type="component" value="Unassembled WGS sequence"/>
</dbReference>
<sequence>MLHLRLAFVAFASFLITLCVAAPKVTLTANSLLDANGVFFISYDGVVNVNSFQLSGVLTYGNYQFAAWYTSSRAAVLARRQLPSGAWSTLQLPHTLSTDDSHNVIALGVSPADGKIHVAMDCHSSTLYYTSSEAGLATSGASWVASRFAAITTTLAGLNIGTTVTYPQFVVTPDNLLQFVYRSGVSGNGATQLAEYSGGKWSNVGSWASASGTYTSTNGVTSSARNLYIHGFTYRFNRLHVTGTWREQNAGVSCSSGGLTNHDTTYFYSDDKGRTWKNSAGSSVGTSDLNPVNVNTAGIIMDSLNADHGLMNQESQAVDSAGQIHAIISYVPGRFSQCVTNYETDRINYARPFHIYRSISGTFTKVEIPFAINAVGRSQIVMDSADNIYVVLPYVRIVTASKASGWTDWTLAYDGKAAGLNAFGEVTVDRARVASGVLSVLYQVSSTRTTPSATFSPFVAPHSFLPQRRYRCPV</sequence>
<gene>
    <name evidence="2" type="ORF">LshimejAT787_0505210</name>
</gene>
<evidence type="ECO:0000256" key="1">
    <source>
        <dbReference type="SAM" id="SignalP"/>
    </source>
</evidence>
<evidence type="ECO:0000313" key="2">
    <source>
        <dbReference type="EMBL" id="GLB38656.1"/>
    </source>
</evidence>
<dbReference type="OrthoDB" id="9978204at2759"/>
<accession>A0A9P3PNR1</accession>
<protein>
    <submittedName>
        <fullName evidence="2">BNR repeat-containing family member</fullName>
    </submittedName>
</protein>
<reference evidence="2" key="1">
    <citation type="submission" date="2022-07" db="EMBL/GenBank/DDBJ databases">
        <title>The genome of Lyophyllum shimeji provides insight into the initial evolution of ectomycorrhizal fungal genome.</title>
        <authorList>
            <person name="Kobayashi Y."/>
            <person name="Shibata T."/>
            <person name="Hirakawa H."/>
            <person name="Shigenobu S."/>
            <person name="Nishiyama T."/>
            <person name="Yamada A."/>
            <person name="Hasebe M."/>
            <person name="Kawaguchi M."/>
        </authorList>
    </citation>
    <scope>NUCLEOTIDE SEQUENCE</scope>
    <source>
        <strain evidence="2">AT787</strain>
    </source>
</reference>
<organism evidence="2 3">
    <name type="scientific">Lyophyllum shimeji</name>
    <name type="common">Hon-shimeji</name>
    <name type="synonym">Tricholoma shimeji</name>
    <dbReference type="NCBI Taxonomy" id="47721"/>
    <lineage>
        <taxon>Eukaryota</taxon>
        <taxon>Fungi</taxon>
        <taxon>Dikarya</taxon>
        <taxon>Basidiomycota</taxon>
        <taxon>Agaricomycotina</taxon>
        <taxon>Agaricomycetes</taxon>
        <taxon>Agaricomycetidae</taxon>
        <taxon>Agaricales</taxon>
        <taxon>Tricholomatineae</taxon>
        <taxon>Lyophyllaceae</taxon>
        <taxon>Lyophyllum</taxon>
    </lineage>
</organism>
<name>A0A9P3PNR1_LYOSH</name>
<dbReference type="Pfam" id="PF15892">
    <property type="entry name" value="BNR_4"/>
    <property type="match status" value="1"/>
</dbReference>
<dbReference type="EMBL" id="BRPK01000005">
    <property type="protein sequence ID" value="GLB38656.1"/>
    <property type="molecule type" value="Genomic_DNA"/>
</dbReference>